<dbReference type="AlphaFoldDB" id="A0A9Q0EYF4"/>
<evidence type="ECO:0000313" key="3">
    <source>
        <dbReference type="Proteomes" id="UP001148018"/>
    </source>
</evidence>
<feature type="region of interest" description="Disordered" evidence="1">
    <location>
        <begin position="1"/>
        <end position="30"/>
    </location>
</feature>
<evidence type="ECO:0000313" key="2">
    <source>
        <dbReference type="EMBL" id="KAJ3613788.1"/>
    </source>
</evidence>
<sequence>MAKRKPPGRNSSSTADVAAQPTSDTDEESAGRCVCLGALTELLPPRGAVPGRRGLCSAARRSRPLHGGDGGRRGEAAEDDVFPGWALLKDKLAGLARDTAVCLGTCHGDSGDGDDRPYGRL</sequence>
<dbReference type="EMBL" id="JANIIK010000035">
    <property type="protein sequence ID" value="KAJ3613788.1"/>
    <property type="molecule type" value="Genomic_DNA"/>
</dbReference>
<name>A0A9Q0EYF4_9TELE</name>
<keyword evidence="3" id="KW-1185">Reference proteome</keyword>
<gene>
    <name evidence="2" type="ORF">NHX12_020034</name>
</gene>
<comment type="caution">
    <text evidence="2">The sequence shown here is derived from an EMBL/GenBank/DDBJ whole genome shotgun (WGS) entry which is preliminary data.</text>
</comment>
<feature type="compositionally biased region" description="Polar residues" evidence="1">
    <location>
        <begin position="9"/>
        <end position="23"/>
    </location>
</feature>
<accession>A0A9Q0EYF4</accession>
<reference evidence="2" key="1">
    <citation type="submission" date="2022-07" db="EMBL/GenBank/DDBJ databases">
        <title>Chromosome-level genome of Muraenolepis orangiensis.</title>
        <authorList>
            <person name="Kim J."/>
        </authorList>
    </citation>
    <scope>NUCLEOTIDE SEQUENCE</scope>
    <source>
        <strain evidence="2">KU_S4_2022</strain>
        <tissue evidence="2">Muscle</tissue>
    </source>
</reference>
<evidence type="ECO:0000256" key="1">
    <source>
        <dbReference type="SAM" id="MobiDB-lite"/>
    </source>
</evidence>
<proteinExistence type="predicted"/>
<feature type="region of interest" description="Disordered" evidence="1">
    <location>
        <begin position="46"/>
        <end position="78"/>
    </location>
</feature>
<organism evidence="2 3">
    <name type="scientific">Muraenolepis orangiensis</name>
    <name type="common">Patagonian moray cod</name>
    <dbReference type="NCBI Taxonomy" id="630683"/>
    <lineage>
        <taxon>Eukaryota</taxon>
        <taxon>Metazoa</taxon>
        <taxon>Chordata</taxon>
        <taxon>Craniata</taxon>
        <taxon>Vertebrata</taxon>
        <taxon>Euteleostomi</taxon>
        <taxon>Actinopterygii</taxon>
        <taxon>Neopterygii</taxon>
        <taxon>Teleostei</taxon>
        <taxon>Neoteleostei</taxon>
        <taxon>Acanthomorphata</taxon>
        <taxon>Zeiogadaria</taxon>
        <taxon>Gadariae</taxon>
        <taxon>Gadiformes</taxon>
        <taxon>Muraenolepidoidei</taxon>
        <taxon>Muraenolepididae</taxon>
        <taxon>Muraenolepis</taxon>
    </lineage>
</organism>
<protein>
    <submittedName>
        <fullName evidence="2">Uncharacterized protein</fullName>
    </submittedName>
</protein>
<dbReference type="Proteomes" id="UP001148018">
    <property type="component" value="Unassembled WGS sequence"/>
</dbReference>